<evidence type="ECO:0000256" key="1">
    <source>
        <dbReference type="ARBA" id="ARBA00001946"/>
    </source>
</evidence>
<keyword evidence="2" id="KW-0378">Hydrolase</keyword>
<dbReference type="PRINTS" id="PR00413">
    <property type="entry name" value="HADHALOGNASE"/>
</dbReference>
<dbReference type="InterPro" id="IPR023214">
    <property type="entry name" value="HAD_sf"/>
</dbReference>
<dbReference type="GO" id="GO:0016791">
    <property type="term" value="F:phosphatase activity"/>
    <property type="evidence" value="ECO:0007669"/>
    <property type="project" value="UniProtKB-ARBA"/>
</dbReference>
<keyword evidence="3" id="KW-0460">Magnesium</keyword>
<dbReference type="SFLD" id="SFLDG01129">
    <property type="entry name" value="C1.5:_HAD__Beta-PGM__Phosphata"/>
    <property type="match status" value="1"/>
</dbReference>
<evidence type="ECO:0000256" key="2">
    <source>
        <dbReference type="ARBA" id="ARBA00022801"/>
    </source>
</evidence>
<evidence type="ECO:0000313" key="4">
    <source>
        <dbReference type="EMBL" id="KAF5264470.1"/>
    </source>
</evidence>
<dbReference type="GO" id="GO:0044281">
    <property type="term" value="P:small molecule metabolic process"/>
    <property type="evidence" value="ECO:0007669"/>
    <property type="project" value="UniProtKB-ARBA"/>
</dbReference>
<dbReference type="EMBL" id="JAAFOW010000732">
    <property type="protein sequence ID" value="KAF5264470.1"/>
    <property type="molecule type" value="Genomic_DNA"/>
</dbReference>
<dbReference type="AlphaFoldDB" id="A0A8H5EKU5"/>
<evidence type="ECO:0000313" key="5">
    <source>
        <dbReference type="Proteomes" id="UP000558688"/>
    </source>
</evidence>
<comment type="cofactor">
    <cofactor evidence="1">
        <name>Mg(2+)</name>
        <dbReference type="ChEBI" id="CHEBI:18420"/>
    </cofactor>
</comment>
<dbReference type="Proteomes" id="UP000558688">
    <property type="component" value="Unassembled WGS sequence"/>
</dbReference>
<evidence type="ECO:0000256" key="3">
    <source>
        <dbReference type="ARBA" id="ARBA00022842"/>
    </source>
</evidence>
<dbReference type="InterPro" id="IPR051400">
    <property type="entry name" value="HAD-like_hydrolase"/>
</dbReference>
<dbReference type="InterPro" id="IPR006439">
    <property type="entry name" value="HAD-SF_hydro_IA"/>
</dbReference>
<gene>
    <name evidence="4" type="ORF">FOXYS1_4756</name>
</gene>
<dbReference type="PANTHER" id="PTHR46470">
    <property type="entry name" value="N-ACYLNEURAMINATE-9-PHOSPHATASE"/>
    <property type="match status" value="1"/>
</dbReference>
<protein>
    <submittedName>
        <fullName evidence="4">Uncharacterized protein</fullName>
    </submittedName>
</protein>
<accession>A0A8H5EKU5</accession>
<dbReference type="NCBIfam" id="TIGR01549">
    <property type="entry name" value="HAD-SF-IA-v1"/>
    <property type="match status" value="1"/>
</dbReference>
<dbReference type="InterPro" id="IPR023198">
    <property type="entry name" value="PGP-like_dom2"/>
</dbReference>
<reference evidence="4" key="1">
    <citation type="submission" date="2020-02" db="EMBL/GenBank/DDBJ databases">
        <title>Identification and distribution of gene clusters putatively required for synthesis of sphingolipid metabolism inhibitors in phylogenetically diverse species of the filamentous fungus Fusarium.</title>
        <authorList>
            <person name="Kim H.-S."/>
            <person name="Busman M."/>
            <person name="Brown D.W."/>
            <person name="Divon H."/>
            <person name="Uhlig S."/>
            <person name="Proctor R.H."/>
        </authorList>
    </citation>
    <scope>NUCLEOTIDE SEQUENCE [LARGE SCALE GENOMIC DNA]</scope>
    <source>
        <strain evidence="4">NRRL 39464</strain>
    </source>
</reference>
<organism evidence="4 5">
    <name type="scientific">Fusarium oxysporum</name>
    <name type="common">Fusarium vascular wilt</name>
    <dbReference type="NCBI Taxonomy" id="5507"/>
    <lineage>
        <taxon>Eukaryota</taxon>
        <taxon>Fungi</taxon>
        <taxon>Dikarya</taxon>
        <taxon>Ascomycota</taxon>
        <taxon>Pezizomycotina</taxon>
        <taxon>Sordariomycetes</taxon>
        <taxon>Hypocreomycetidae</taxon>
        <taxon>Hypocreales</taxon>
        <taxon>Nectriaceae</taxon>
        <taxon>Fusarium</taxon>
        <taxon>Fusarium oxysporum species complex</taxon>
    </lineage>
</organism>
<dbReference type="Gene3D" id="1.10.150.240">
    <property type="entry name" value="Putative phosphatase, domain 2"/>
    <property type="match status" value="1"/>
</dbReference>
<sequence length="422" mass="47612">MTPPCKKMVLFDLDNTLFDHYHSLRRAISAVQEKYSRLATTPVSVLIDHYNHCLPQAYDRYLEKAITYDETESEKVKLFFQAVHLPEPTAKDVKEFRDTYKPVYRENRRATPGSIETLARLREHGYRLAIITNGQTKDQADKAKAIGVYHLVDHIITSEEAGYPKPDVRIFQYAMDKLSSGSAYMVGDSIESDIRGALEAQLTAVLYLPLSRDTVQHLFGQDVPIINHMSHLLIHLGISIPRFDPQFTTTDSDLVVHGFGIDIVTEPRHCVNASQDVVLQLTKDIGLALVALSATRYIAAISLLGQMLKAIARVSAPIRVERLLISFPAHEDKTPALFGPEPRIVRREHSIFVEYENLRLGGTAEDQMMIREVTLLLQSHCKHLMKDYPRAAMRQLRTAMLAIAKKAGLEDDVVVTGEEIDK</sequence>
<dbReference type="Pfam" id="PF00702">
    <property type="entry name" value="Hydrolase"/>
    <property type="match status" value="1"/>
</dbReference>
<dbReference type="InterPro" id="IPR036412">
    <property type="entry name" value="HAD-like_sf"/>
</dbReference>
<name>A0A8H5EKU5_FUSOX</name>
<dbReference type="Gene3D" id="3.40.50.1000">
    <property type="entry name" value="HAD superfamily/HAD-like"/>
    <property type="match status" value="1"/>
</dbReference>
<comment type="caution">
    <text evidence="4">The sequence shown here is derived from an EMBL/GenBank/DDBJ whole genome shotgun (WGS) entry which is preliminary data.</text>
</comment>
<dbReference type="SFLD" id="SFLDS00003">
    <property type="entry name" value="Haloacid_Dehalogenase"/>
    <property type="match status" value="1"/>
</dbReference>
<dbReference type="SUPFAM" id="SSF56784">
    <property type="entry name" value="HAD-like"/>
    <property type="match status" value="1"/>
</dbReference>
<proteinExistence type="predicted"/>